<dbReference type="Pfam" id="PF04782">
    <property type="entry name" value="DUF632"/>
    <property type="match status" value="2"/>
</dbReference>
<feature type="compositionally biased region" description="Polar residues" evidence="2">
    <location>
        <begin position="149"/>
        <end position="160"/>
    </location>
</feature>
<feature type="compositionally biased region" description="Basic and acidic residues" evidence="2">
    <location>
        <begin position="311"/>
        <end position="324"/>
    </location>
</feature>
<feature type="compositionally biased region" description="Pro residues" evidence="2">
    <location>
        <begin position="239"/>
        <end position="250"/>
    </location>
</feature>
<feature type="region of interest" description="Disordered" evidence="2">
    <location>
        <begin position="230"/>
        <end position="250"/>
    </location>
</feature>
<dbReference type="Proteomes" id="UP000886885">
    <property type="component" value="Chromosome 5A"/>
</dbReference>
<accession>A0A8X7ZRL6</accession>
<feature type="domain" description="DUF632" evidence="3">
    <location>
        <begin position="435"/>
        <end position="697"/>
    </location>
</feature>
<dbReference type="Pfam" id="PF04783">
    <property type="entry name" value="DUF630"/>
    <property type="match status" value="1"/>
</dbReference>
<feature type="compositionally biased region" description="Polar residues" evidence="2">
    <location>
        <begin position="372"/>
        <end position="385"/>
    </location>
</feature>
<feature type="region of interest" description="Disordered" evidence="2">
    <location>
        <begin position="283"/>
        <end position="324"/>
    </location>
</feature>
<feature type="compositionally biased region" description="Low complexity" evidence="2">
    <location>
        <begin position="90"/>
        <end position="99"/>
    </location>
</feature>
<dbReference type="EMBL" id="JAAWWB010000009">
    <property type="protein sequence ID" value="KAG6776093.1"/>
    <property type="molecule type" value="Genomic_DNA"/>
</dbReference>
<evidence type="ECO:0000313" key="5">
    <source>
        <dbReference type="EMBL" id="KAG6776093.1"/>
    </source>
</evidence>
<dbReference type="PANTHER" id="PTHR21450">
    <property type="entry name" value="PROTEIN ALTERED PHOSPHATE STARVATION RESPONSE 1"/>
    <property type="match status" value="1"/>
</dbReference>
<evidence type="ECO:0000256" key="1">
    <source>
        <dbReference type="SAM" id="Coils"/>
    </source>
</evidence>
<evidence type="ECO:0000256" key="2">
    <source>
        <dbReference type="SAM" id="MobiDB-lite"/>
    </source>
</evidence>
<protein>
    <recommendedName>
        <fullName evidence="7">Nitrate regulatory gene2 protein</fullName>
    </recommendedName>
</protein>
<feature type="compositionally biased region" description="Basic and acidic residues" evidence="2">
    <location>
        <begin position="291"/>
        <end position="301"/>
    </location>
</feature>
<evidence type="ECO:0008006" key="7">
    <source>
        <dbReference type="Google" id="ProtNLM"/>
    </source>
</evidence>
<proteinExistence type="predicted"/>
<feature type="compositionally biased region" description="Basic and acidic residues" evidence="2">
    <location>
        <begin position="100"/>
        <end position="114"/>
    </location>
</feature>
<name>A0A8X7ZRL6_POPTO</name>
<sequence>MGCGGSKVDNLPLVTLCRERKEEIKAASDHRYAFAAAHVAYFHSLREVGGAIRRFVDEGLVIASSSTSPASPVLTLPPREGKSRHKSKDSSASTSLSHSVDSKSKDDEVEDSHLHLSSGSDTESNSSGHIQFHDTPEEEEEAVREVPPTSYNNNFTDYQQPQGNWGFPNYSGDNPYYNQYPYPYSHENSYSNTFYMKRSATPAKKVVYEDPSVNGSSSYYGGGYFGYPMRGSPARQPSPEKPPPVPPSPPKVSTWDYFNVFDAYDNGGSGGYPGYYPNARYGYGSSTSSPDSKEVREREGIPDLEDEAEQEAVKEVHKEKKKASEDMDLNGRMKFNEEMKRNYGEGTSKSGHIASSSESLESIKGKGIKSSMSPDTIQSPDSIVSKSPGEGTVRKKGVTFEVEDASNVTMDVESSKHSSVATSTTTFSAHGTRDLQEVVKEISDEFETAYDYGKEVALMLEVSKLPYQHQRRSTLLKGSLLGLCSFLFGVLSTICTLTSLQSRLKFRMKEIILSMVRFPSRIPMENLLYDLSMISIKYINFAAQVKLTWLGAVILSRILYLGSSHPPARPSARISSRTMKLAKAYAAEPGNDFDPRHRNLSSTLQEIYAWEKKLYKEVKDEERLRVMYEKQCKRLKILDDRGAESSKIDATQASVRKLLTKINVCIRAVDAISSKIHRLRDEELEPQITKLIHGSFRANVWMVGPWGLLLPICPYKDAVLIRMWKSMHKCHQKQFQAIMESKVRSLKAQRDSGLKATVELEMELINWCTCFNNWINTQKSYVGSLNRWLLRCLHQEPEETPDGIAPFSPSRIGAPPIFVIFNDWYQAMDRVSEEGVENAMLGFASSLHQLWERQGEEQRQRIKAEYLTKDFEKRLKTLRMEKERIEHEHDASLDKSTSKVPSESGISPLDDLKVDLDSLRKKLEEERARHKEAAKLVHDAASSSLQAGLVPIFEALGNFTSEFLKAHEEIRLQDAGRP</sequence>
<feature type="compositionally biased region" description="Low complexity" evidence="2">
    <location>
        <begin position="117"/>
        <end position="127"/>
    </location>
</feature>
<organism evidence="5 6">
    <name type="scientific">Populus tomentosa</name>
    <name type="common">Chinese white poplar</name>
    <dbReference type="NCBI Taxonomy" id="118781"/>
    <lineage>
        <taxon>Eukaryota</taxon>
        <taxon>Viridiplantae</taxon>
        <taxon>Streptophyta</taxon>
        <taxon>Embryophyta</taxon>
        <taxon>Tracheophyta</taxon>
        <taxon>Spermatophyta</taxon>
        <taxon>Magnoliopsida</taxon>
        <taxon>eudicotyledons</taxon>
        <taxon>Gunneridae</taxon>
        <taxon>Pentapetalae</taxon>
        <taxon>rosids</taxon>
        <taxon>fabids</taxon>
        <taxon>Malpighiales</taxon>
        <taxon>Salicaceae</taxon>
        <taxon>Saliceae</taxon>
        <taxon>Populus</taxon>
    </lineage>
</organism>
<evidence type="ECO:0000259" key="3">
    <source>
        <dbReference type="Pfam" id="PF04782"/>
    </source>
</evidence>
<evidence type="ECO:0000313" key="6">
    <source>
        <dbReference type="Proteomes" id="UP000886885"/>
    </source>
</evidence>
<dbReference type="InterPro" id="IPR006868">
    <property type="entry name" value="DUF630"/>
</dbReference>
<dbReference type="InterPro" id="IPR006867">
    <property type="entry name" value="DUF632"/>
</dbReference>
<feature type="region of interest" description="Disordered" evidence="2">
    <location>
        <begin position="366"/>
        <end position="392"/>
    </location>
</feature>
<feature type="domain" description="DUF630" evidence="4">
    <location>
        <begin position="1"/>
        <end position="58"/>
    </location>
</feature>
<feature type="coiled-coil region" evidence="1">
    <location>
        <begin position="868"/>
        <end position="940"/>
    </location>
</feature>
<reference evidence="5" key="1">
    <citation type="journal article" date="2020" name="bioRxiv">
        <title>Hybrid origin of Populus tomentosa Carr. identified through genome sequencing and phylogenomic analysis.</title>
        <authorList>
            <person name="An X."/>
            <person name="Gao K."/>
            <person name="Chen Z."/>
            <person name="Li J."/>
            <person name="Yang X."/>
            <person name="Yang X."/>
            <person name="Zhou J."/>
            <person name="Guo T."/>
            <person name="Zhao T."/>
            <person name="Huang S."/>
            <person name="Miao D."/>
            <person name="Khan W.U."/>
            <person name="Rao P."/>
            <person name="Ye M."/>
            <person name="Lei B."/>
            <person name="Liao W."/>
            <person name="Wang J."/>
            <person name="Ji L."/>
            <person name="Li Y."/>
            <person name="Guo B."/>
            <person name="Mustafa N.S."/>
            <person name="Li S."/>
            <person name="Yun Q."/>
            <person name="Keller S.R."/>
            <person name="Mao J."/>
            <person name="Zhang R."/>
            <person name="Strauss S.H."/>
        </authorList>
    </citation>
    <scope>NUCLEOTIDE SEQUENCE</scope>
    <source>
        <strain evidence="5">GM15</strain>
        <tissue evidence="5">Leaf</tissue>
    </source>
</reference>
<comment type="caution">
    <text evidence="5">The sequence shown here is derived from an EMBL/GenBank/DDBJ whole genome shotgun (WGS) entry which is preliminary data.</text>
</comment>
<evidence type="ECO:0000259" key="4">
    <source>
        <dbReference type="Pfam" id="PF04783"/>
    </source>
</evidence>
<keyword evidence="1" id="KW-0175">Coiled coil</keyword>
<dbReference type="OrthoDB" id="1925648at2759"/>
<gene>
    <name evidence="5" type="ORF">POTOM_019597</name>
</gene>
<feature type="region of interest" description="Disordered" evidence="2">
    <location>
        <begin position="66"/>
        <end position="160"/>
    </location>
</feature>
<keyword evidence="6" id="KW-1185">Reference proteome</keyword>
<feature type="domain" description="DUF632" evidence="3">
    <location>
        <begin position="720"/>
        <end position="848"/>
    </location>
</feature>
<dbReference type="PANTHER" id="PTHR21450:SF2">
    <property type="entry name" value="FAMILY PROTEIN, PUTATIVE (DUF630 AND DUF632)-RELATED"/>
    <property type="match status" value="1"/>
</dbReference>
<dbReference type="AlphaFoldDB" id="A0A8X7ZRL6"/>